<dbReference type="InterPro" id="IPR013324">
    <property type="entry name" value="RNA_pol_sigma_r3/r4-like"/>
</dbReference>
<feature type="domain" description="RNA polymerase sigma factor 70 region 4 type 2" evidence="1">
    <location>
        <begin position="82"/>
        <end position="122"/>
    </location>
</feature>
<proteinExistence type="predicted"/>
<dbReference type="Proteomes" id="UP000824109">
    <property type="component" value="Unassembled WGS sequence"/>
</dbReference>
<protein>
    <submittedName>
        <fullName evidence="2">Sigma-70 family RNA polymerase sigma factor</fullName>
    </submittedName>
</protein>
<dbReference type="GO" id="GO:0003677">
    <property type="term" value="F:DNA binding"/>
    <property type="evidence" value="ECO:0007669"/>
    <property type="project" value="InterPro"/>
</dbReference>
<dbReference type="InterPro" id="IPR013249">
    <property type="entry name" value="RNA_pol_sigma70_r4_t2"/>
</dbReference>
<dbReference type="Gene3D" id="1.10.10.10">
    <property type="entry name" value="Winged helix-like DNA-binding domain superfamily/Winged helix DNA-binding domain"/>
    <property type="match status" value="1"/>
</dbReference>
<dbReference type="InterPro" id="IPR014284">
    <property type="entry name" value="RNA_pol_sigma-70_dom"/>
</dbReference>
<dbReference type="SUPFAM" id="SSF88659">
    <property type="entry name" value="Sigma3 and sigma4 domains of RNA polymerase sigma factors"/>
    <property type="match status" value="1"/>
</dbReference>
<gene>
    <name evidence="2" type="ORF">IAA61_07505</name>
</gene>
<organism evidence="2 3">
    <name type="scientific">Candidatus Ornithomonoglobus merdipullorum</name>
    <dbReference type="NCBI Taxonomy" id="2840895"/>
    <lineage>
        <taxon>Bacteria</taxon>
        <taxon>Bacillati</taxon>
        <taxon>Bacillota</taxon>
        <taxon>Clostridia</taxon>
        <taxon>Candidatus Ornithomonoglobus</taxon>
    </lineage>
</organism>
<dbReference type="Pfam" id="PF08281">
    <property type="entry name" value="Sigma70_r4_2"/>
    <property type="match status" value="1"/>
</dbReference>
<evidence type="ECO:0000313" key="2">
    <source>
        <dbReference type="EMBL" id="HIU57642.1"/>
    </source>
</evidence>
<dbReference type="CDD" id="cd06171">
    <property type="entry name" value="Sigma70_r4"/>
    <property type="match status" value="1"/>
</dbReference>
<reference evidence="2" key="2">
    <citation type="journal article" date="2021" name="PeerJ">
        <title>Extensive microbial diversity within the chicken gut microbiome revealed by metagenomics and culture.</title>
        <authorList>
            <person name="Gilroy R."/>
            <person name="Ravi A."/>
            <person name="Getino M."/>
            <person name="Pursley I."/>
            <person name="Horton D.L."/>
            <person name="Alikhan N.F."/>
            <person name="Baker D."/>
            <person name="Gharbi K."/>
            <person name="Hall N."/>
            <person name="Watson M."/>
            <person name="Adriaenssens E.M."/>
            <person name="Foster-Nyarko E."/>
            <person name="Jarju S."/>
            <person name="Secka A."/>
            <person name="Antonio M."/>
            <person name="Oren A."/>
            <person name="Chaudhuri R.R."/>
            <person name="La Ragione R."/>
            <person name="Hildebrand F."/>
            <person name="Pallen M.J."/>
        </authorList>
    </citation>
    <scope>NUCLEOTIDE SEQUENCE</scope>
    <source>
        <strain evidence="2">USAMLcec3-3695</strain>
    </source>
</reference>
<evidence type="ECO:0000313" key="3">
    <source>
        <dbReference type="Proteomes" id="UP000824109"/>
    </source>
</evidence>
<evidence type="ECO:0000259" key="1">
    <source>
        <dbReference type="Pfam" id="PF08281"/>
    </source>
</evidence>
<dbReference type="GO" id="GO:0006352">
    <property type="term" value="P:DNA-templated transcription initiation"/>
    <property type="evidence" value="ECO:0007669"/>
    <property type="project" value="InterPro"/>
</dbReference>
<comment type="caution">
    <text evidence="2">The sequence shown here is derived from an EMBL/GenBank/DDBJ whole genome shotgun (WGS) entry which is preliminary data.</text>
</comment>
<dbReference type="NCBIfam" id="TIGR02937">
    <property type="entry name" value="sigma70-ECF"/>
    <property type="match status" value="1"/>
</dbReference>
<sequence>MKKSKSYEERIQNQFGGFCTRVLKNEAKYIYRELSNQAVKEKPLGELSDKELSELAVYDNYFNSEHVFNVHGKEVVVNGDFLAEALEKLPADKRDVILLSYFLEMTDAEIGKELDTVRQNISKRRAYILKLMRKYLEKEGFEWPQT</sequence>
<name>A0A9D1MCR5_9FIRM</name>
<dbReference type="AlphaFoldDB" id="A0A9D1MCR5"/>
<accession>A0A9D1MCR5</accession>
<dbReference type="GO" id="GO:0016987">
    <property type="term" value="F:sigma factor activity"/>
    <property type="evidence" value="ECO:0007669"/>
    <property type="project" value="InterPro"/>
</dbReference>
<dbReference type="InterPro" id="IPR036388">
    <property type="entry name" value="WH-like_DNA-bd_sf"/>
</dbReference>
<reference evidence="2" key="1">
    <citation type="submission" date="2020-10" db="EMBL/GenBank/DDBJ databases">
        <authorList>
            <person name="Gilroy R."/>
        </authorList>
    </citation>
    <scope>NUCLEOTIDE SEQUENCE</scope>
    <source>
        <strain evidence="2">USAMLcec3-3695</strain>
    </source>
</reference>
<dbReference type="EMBL" id="DVNB01000080">
    <property type="protein sequence ID" value="HIU57642.1"/>
    <property type="molecule type" value="Genomic_DNA"/>
</dbReference>